<dbReference type="AlphaFoldDB" id="A0A212RSM7"/>
<evidence type="ECO:0000313" key="3">
    <source>
        <dbReference type="EMBL" id="SNB75642.1"/>
    </source>
</evidence>
<dbReference type="Proteomes" id="UP000198418">
    <property type="component" value="Unassembled WGS sequence"/>
</dbReference>
<keyword evidence="4" id="KW-1185">Reference proteome</keyword>
<dbReference type="EMBL" id="FYDG01000007">
    <property type="protein sequence ID" value="SNB75642.1"/>
    <property type="molecule type" value="Genomic_DNA"/>
</dbReference>
<accession>A0A212RSM7</accession>
<evidence type="ECO:0000259" key="2">
    <source>
        <dbReference type="Pfam" id="PF18557"/>
    </source>
</evidence>
<gene>
    <name evidence="3" type="ORF">SAMN06265338_10714</name>
</gene>
<dbReference type="Pfam" id="PF18557">
    <property type="entry name" value="NepR"/>
    <property type="match status" value="1"/>
</dbReference>
<feature type="region of interest" description="Disordered" evidence="1">
    <location>
        <begin position="48"/>
        <end position="72"/>
    </location>
</feature>
<dbReference type="OrthoDB" id="8454456at2"/>
<sequence>MSRQEQDQASLSPGASAHLGVQLRRLFNATADEPIPARLTDLLDQLEQAERASASPPAPERLESAAMAEAGR</sequence>
<name>A0A212RSM7_RHOAC</name>
<protein>
    <recommendedName>
        <fullName evidence="2">Anti-sigma factor NepR domain-containing protein</fullName>
    </recommendedName>
</protein>
<dbReference type="RefSeq" id="WP_088521256.1">
    <property type="nucleotide sequence ID" value="NZ_FYDG01000007.1"/>
</dbReference>
<proteinExistence type="predicted"/>
<organism evidence="3 4">
    <name type="scientific">Rhodoblastus acidophilus</name>
    <name type="common">Rhodopseudomonas acidophila</name>
    <dbReference type="NCBI Taxonomy" id="1074"/>
    <lineage>
        <taxon>Bacteria</taxon>
        <taxon>Pseudomonadati</taxon>
        <taxon>Pseudomonadota</taxon>
        <taxon>Alphaproteobacteria</taxon>
        <taxon>Hyphomicrobiales</taxon>
        <taxon>Rhodoblastaceae</taxon>
        <taxon>Rhodoblastus</taxon>
    </lineage>
</organism>
<reference evidence="4" key="1">
    <citation type="submission" date="2017-06" db="EMBL/GenBank/DDBJ databases">
        <authorList>
            <person name="Varghese N."/>
            <person name="Submissions S."/>
        </authorList>
    </citation>
    <scope>NUCLEOTIDE SEQUENCE [LARGE SCALE GENOMIC DNA]</scope>
    <source>
        <strain evidence="4">DSM 137</strain>
    </source>
</reference>
<feature type="domain" description="Anti-sigma factor NepR" evidence="2">
    <location>
        <begin position="17"/>
        <end position="50"/>
    </location>
</feature>
<dbReference type="InterPro" id="IPR041649">
    <property type="entry name" value="NepR"/>
</dbReference>
<evidence type="ECO:0000313" key="4">
    <source>
        <dbReference type="Proteomes" id="UP000198418"/>
    </source>
</evidence>
<evidence type="ECO:0000256" key="1">
    <source>
        <dbReference type="SAM" id="MobiDB-lite"/>
    </source>
</evidence>